<feature type="transmembrane region" description="Helical" evidence="7">
    <location>
        <begin position="172"/>
        <end position="197"/>
    </location>
</feature>
<dbReference type="PANTHER" id="PTHR43731">
    <property type="entry name" value="RHOMBOID PROTEASE"/>
    <property type="match status" value="1"/>
</dbReference>
<feature type="transmembrane region" description="Helical" evidence="7">
    <location>
        <begin position="149"/>
        <end position="166"/>
    </location>
</feature>
<evidence type="ECO:0000313" key="9">
    <source>
        <dbReference type="EMBL" id="NIJ06833.1"/>
    </source>
</evidence>
<evidence type="ECO:0000259" key="8">
    <source>
        <dbReference type="Pfam" id="PF01694"/>
    </source>
</evidence>
<proteinExistence type="inferred from homology"/>
<dbReference type="InterPro" id="IPR035952">
    <property type="entry name" value="Rhomboid-like_sf"/>
</dbReference>
<reference evidence="9 10" key="1">
    <citation type="submission" date="2020-03" db="EMBL/GenBank/DDBJ databases">
        <title>Genomic Encyclopedia of Type Strains, Phase III (KMG-III): the genomes of soil and plant-associated and newly described type strains.</title>
        <authorList>
            <person name="Whitman W."/>
        </authorList>
    </citation>
    <scope>NUCLEOTIDE SEQUENCE [LARGE SCALE GENOMIC DNA]</scope>
    <source>
        <strain evidence="9 10">CECT 8804</strain>
    </source>
</reference>
<evidence type="ECO:0000256" key="2">
    <source>
        <dbReference type="ARBA" id="ARBA00009045"/>
    </source>
</evidence>
<keyword evidence="4" id="KW-0378">Hydrolase</keyword>
<evidence type="ECO:0000256" key="5">
    <source>
        <dbReference type="ARBA" id="ARBA00022989"/>
    </source>
</evidence>
<comment type="similarity">
    <text evidence="2">Belongs to the peptidase S54 family.</text>
</comment>
<feature type="transmembrane region" description="Helical" evidence="7">
    <location>
        <begin position="118"/>
        <end position="137"/>
    </location>
</feature>
<evidence type="ECO:0000256" key="7">
    <source>
        <dbReference type="SAM" id="Phobius"/>
    </source>
</evidence>
<evidence type="ECO:0000256" key="1">
    <source>
        <dbReference type="ARBA" id="ARBA00004141"/>
    </source>
</evidence>
<accession>A0ABX0TMT7</accession>
<name>A0ABX0TMT7_9SPHN</name>
<dbReference type="InterPro" id="IPR022764">
    <property type="entry name" value="Peptidase_S54_rhomboid_dom"/>
</dbReference>
<feature type="domain" description="Peptidase S54 rhomboid" evidence="8">
    <location>
        <begin position="59"/>
        <end position="202"/>
    </location>
</feature>
<evidence type="ECO:0000313" key="10">
    <source>
        <dbReference type="Proteomes" id="UP000727456"/>
    </source>
</evidence>
<feature type="transmembrane region" description="Helical" evidence="7">
    <location>
        <begin position="92"/>
        <end position="112"/>
    </location>
</feature>
<comment type="subcellular location">
    <subcellularLocation>
        <location evidence="1">Membrane</location>
        <topology evidence="1">Multi-pass membrane protein</topology>
    </subcellularLocation>
</comment>
<keyword evidence="3 7" id="KW-0812">Transmembrane</keyword>
<feature type="transmembrane region" description="Helical" evidence="7">
    <location>
        <begin position="51"/>
        <end position="80"/>
    </location>
</feature>
<dbReference type="EMBL" id="JAAOZC010000001">
    <property type="protein sequence ID" value="NIJ06833.1"/>
    <property type="molecule type" value="Genomic_DNA"/>
</dbReference>
<keyword evidence="9" id="KW-0645">Protease</keyword>
<dbReference type="PANTHER" id="PTHR43731:SF14">
    <property type="entry name" value="PRESENILIN-ASSOCIATED RHOMBOID-LIKE PROTEIN, MITOCHONDRIAL"/>
    <property type="match status" value="1"/>
</dbReference>
<evidence type="ECO:0000256" key="3">
    <source>
        <dbReference type="ARBA" id="ARBA00022692"/>
    </source>
</evidence>
<organism evidence="9 10">
    <name type="scientific">Sphingomonas vulcanisoli</name>
    <dbReference type="NCBI Taxonomy" id="1658060"/>
    <lineage>
        <taxon>Bacteria</taxon>
        <taxon>Pseudomonadati</taxon>
        <taxon>Pseudomonadota</taxon>
        <taxon>Alphaproteobacteria</taxon>
        <taxon>Sphingomonadales</taxon>
        <taxon>Sphingomonadaceae</taxon>
        <taxon>Sphingomonas</taxon>
    </lineage>
</organism>
<dbReference type="Pfam" id="PF01694">
    <property type="entry name" value="Rhomboid"/>
    <property type="match status" value="1"/>
</dbReference>
<dbReference type="GO" id="GO:0008233">
    <property type="term" value="F:peptidase activity"/>
    <property type="evidence" value="ECO:0007669"/>
    <property type="project" value="UniProtKB-KW"/>
</dbReference>
<protein>
    <submittedName>
        <fullName evidence="9">Membrane associated rhomboid family serine protease</fullName>
    </submittedName>
</protein>
<keyword evidence="10" id="KW-1185">Reference proteome</keyword>
<dbReference type="Proteomes" id="UP000727456">
    <property type="component" value="Unassembled WGS sequence"/>
</dbReference>
<dbReference type="RefSeq" id="WP_341786263.1">
    <property type="nucleotide sequence ID" value="NZ_JAAOZC010000001.1"/>
</dbReference>
<gene>
    <name evidence="9" type="ORF">FHS31_000415</name>
</gene>
<keyword evidence="5 7" id="KW-1133">Transmembrane helix</keyword>
<dbReference type="InterPro" id="IPR050925">
    <property type="entry name" value="Rhomboid_protease_S54"/>
</dbReference>
<sequence length="208" mass="21850">MKTARPETTIAVAAVTVIAFFLVQATGQVPLADMLGGFVSARFDGLVIPRALPLVLTPLSATLLHAGLIHLGVNLLTLIFCGREVEVALGRWPTLLLYGIGAYAAAAMQFAVGPHSTVPMIGASGAISAFVGAYAMLYGQRRASNLSPALARWVHILWLAATWIGLQLLLGIAMLAGGIAVAAAAHVGGFFAGILLARPLLRWRYRRA</sequence>
<evidence type="ECO:0000256" key="6">
    <source>
        <dbReference type="ARBA" id="ARBA00023136"/>
    </source>
</evidence>
<dbReference type="SUPFAM" id="SSF144091">
    <property type="entry name" value="Rhomboid-like"/>
    <property type="match status" value="1"/>
</dbReference>
<evidence type="ECO:0000256" key="4">
    <source>
        <dbReference type="ARBA" id="ARBA00022801"/>
    </source>
</evidence>
<comment type="caution">
    <text evidence="9">The sequence shown here is derived from an EMBL/GenBank/DDBJ whole genome shotgun (WGS) entry which is preliminary data.</text>
</comment>
<keyword evidence="6 7" id="KW-0472">Membrane</keyword>
<dbReference type="Gene3D" id="1.20.1540.10">
    <property type="entry name" value="Rhomboid-like"/>
    <property type="match status" value="1"/>
</dbReference>
<dbReference type="GO" id="GO:0006508">
    <property type="term" value="P:proteolysis"/>
    <property type="evidence" value="ECO:0007669"/>
    <property type="project" value="UniProtKB-KW"/>
</dbReference>